<evidence type="ECO:0000313" key="3">
    <source>
        <dbReference type="EMBL" id="ALB29212.1"/>
    </source>
</evidence>
<dbReference type="InterPro" id="IPR004843">
    <property type="entry name" value="Calcineurin-like_PHP"/>
</dbReference>
<dbReference type="PIRSF" id="PIRSF033091">
    <property type="entry name" value="Pesterase_YhaO"/>
    <property type="match status" value="1"/>
</dbReference>
<dbReference type="EMBL" id="CP012559">
    <property type="protein sequence ID" value="ALB29212.1"/>
    <property type="molecule type" value="Genomic_DNA"/>
</dbReference>
<dbReference type="InterPro" id="IPR029052">
    <property type="entry name" value="Metallo-depent_PP-like"/>
</dbReference>
<sequence>MKFLHAADLHLDTPFIGISNFSKELQKQLQDSTYQAAKKLFETALAEQVDFVILAGDIFDDTDSSLKAQMFLRDEFEKLNQANIKVYLIYGNHDYYRNNFAVVKFPSNVTVFGPEVSTVEQITKDGQRVGLTGFSYHQQHINQAIGKEYPNRGDFDYQIGILHAGVGDDNYAPFQVSDLLQKGYDYWALGHIHKRQILHESPMVVYSGDIQGRNQNDITPKGFYIVSVENHVTEMKFVKSSIYTWDKATIEARAEDTVDSLINKITDMLDNPAVLLTLNINNAQKLSADVVKTINRNEILQHFNQVQTQSVLYKIYLKFNDNPQLSQIDQKYWDEAEQKAINLDDIKDLDSKLYSSSIIRDHINDPDFLKVITEMTRNTINQKYTGE</sequence>
<dbReference type="PANTHER" id="PTHR30337:SF7">
    <property type="entry name" value="PHOSPHOESTERASE"/>
    <property type="match status" value="1"/>
</dbReference>
<dbReference type="RefSeq" id="WP_041501571.1">
    <property type="nucleotide sequence ID" value="NZ_BJDV01000016.1"/>
</dbReference>
<dbReference type="OrthoDB" id="9773856at2"/>
<dbReference type="GO" id="GO:0016787">
    <property type="term" value="F:hydrolase activity"/>
    <property type="evidence" value="ECO:0007669"/>
    <property type="project" value="UniProtKB-KW"/>
</dbReference>
<proteinExistence type="predicted"/>
<evidence type="ECO:0000259" key="2">
    <source>
        <dbReference type="Pfam" id="PF00149"/>
    </source>
</evidence>
<keyword evidence="4" id="KW-1185">Reference proteome</keyword>
<protein>
    <submittedName>
        <fullName evidence="3">Metallophosphoesterase</fullName>
    </submittedName>
</protein>
<dbReference type="InterPro" id="IPR050535">
    <property type="entry name" value="DNA_Repair-Maintenance_Comp"/>
</dbReference>
<reference evidence="3 4" key="1">
    <citation type="submission" date="2015-08" db="EMBL/GenBank/DDBJ databases">
        <title>Genomic sequence of Lactobacillus heilongjiangensis DSM 28069, isolated from Chinese traditional pickle.</title>
        <authorList>
            <person name="Jiang X."/>
            <person name="Zheng B."/>
            <person name="Cheng H."/>
        </authorList>
    </citation>
    <scope>NUCLEOTIDE SEQUENCE [LARGE SCALE GENOMIC DNA]</scope>
    <source>
        <strain evidence="3 4">DSM 28069</strain>
    </source>
</reference>
<accession>A0A0K2LD29</accession>
<organism evidence="3 4">
    <name type="scientific">Companilactobacillus heilongjiangensis</name>
    <dbReference type="NCBI Taxonomy" id="1074467"/>
    <lineage>
        <taxon>Bacteria</taxon>
        <taxon>Bacillati</taxon>
        <taxon>Bacillota</taxon>
        <taxon>Bacilli</taxon>
        <taxon>Lactobacillales</taxon>
        <taxon>Lactobacillaceae</taxon>
        <taxon>Companilactobacillus</taxon>
    </lineage>
</organism>
<dbReference type="Gene3D" id="3.60.21.10">
    <property type="match status" value="1"/>
</dbReference>
<dbReference type="CDD" id="cd00840">
    <property type="entry name" value="MPP_Mre11_N"/>
    <property type="match status" value="1"/>
</dbReference>
<dbReference type="Pfam" id="PF00149">
    <property type="entry name" value="Metallophos"/>
    <property type="match status" value="1"/>
</dbReference>
<gene>
    <name evidence="3" type="ORF">JP39_07425</name>
</gene>
<keyword evidence="1" id="KW-0378">Hydrolase</keyword>
<dbReference type="InterPro" id="IPR014576">
    <property type="entry name" value="Pesterase_YhaO"/>
</dbReference>
<dbReference type="AlphaFoldDB" id="A0A0K2LD29"/>
<name>A0A0K2LD29_9LACO</name>
<dbReference type="Proteomes" id="UP000061546">
    <property type="component" value="Chromosome"/>
</dbReference>
<feature type="domain" description="Calcineurin-like phosphoesterase" evidence="2">
    <location>
        <begin position="1"/>
        <end position="194"/>
    </location>
</feature>
<dbReference type="PANTHER" id="PTHR30337">
    <property type="entry name" value="COMPONENT OF ATP-DEPENDENT DSDNA EXONUCLEASE"/>
    <property type="match status" value="1"/>
</dbReference>
<dbReference type="KEGG" id="lhi:JP39_07425"/>
<dbReference type="SUPFAM" id="SSF56300">
    <property type="entry name" value="Metallo-dependent phosphatases"/>
    <property type="match status" value="1"/>
</dbReference>
<evidence type="ECO:0000313" key="4">
    <source>
        <dbReference type="Proteomes" id="UP000061546"/>
    </source>
</evidence>
<dbReference type="STRING" id="1074467.JP39_07425"/>
<dbReference type="InterPro" id="IPR041796">
    <property type="entry name" value="Mre11_N"/>
</dbReference>
<evidence type="ECO:0000256" key="1">
    <source>
        <dbReference type="ARBA" id="ARBA00022801"/>
    </source>
</evidence>